<reference evidence="1" key="2">
    <citation type="submission" date="2017-10" db="EMBL/GenBank/DDBJ databases">
        <title>Ladona fulva Genome sequencing and assembly.</title>
        <authorList>
            <person name="Murali S."/>
            <person name="Richards S."/>
            <person name="Bandaranaike D."/>
            <person name="Bellair M."/>
            <person name="Blankenburg K."/>
            <person name="Chao H."/>
            <person name="Dinh H."/>
            <person name="Doddapaneni H."/>
            <person name="Dugan-Rocha S."/>
            <person name="Elkadiri S."/>
            <person name="Gnanaolivu R."/>
            <person name="Hernandez B."/>
            <person name="Skinner E."/>
            <person name="Javaid M."/>
            <person name="Lee S."/>
            <person name="Li M."/>
            <person name="Ming W."/>
            <person name="Munidasa M."/>
            <person name="Muniz J."/>
            <person name="Nguyen L."/>
            <person name="Hughes D."/>
            <person name="Osuji N."/>
            <person name="Pu L.-L."/>
            <person name="Puazo M."/>
            <person name="Qu C."/>
            <person name="Quiroz J."/>
            <person name="Raj R."/>
            <person name="Weissenberger G."/>
            <person name="Xin Y."/>
            <person name="Zou X."/>
            <person name="Han Y."/>
            <person name="Worley K."/>
            <person name="Muzny D."/>
            <person name="Gibbs R."/>
        </authorList>
    </citation>
    <scope>NUCLEOTIDE SEQUENCE</scope>
    <source>
        <strain evidence="1">Sampled in the wild</strain>
    </source>
</reference>
<reference evidence="1" key="1">
    <citation type="submission" date="2013-04" db="EMBL/GenBank/DDBJ databases">
        <authorList>
            <person name="Qu J."/>
            <person name="Murali S.C."/>
            <person name="Bandaranaike D."/>
            <person name="Bellair M."/>
            <person name="Blankenburg K."/>
            <person name="Chao H."/>
            <person name="Dinh H."/>
            <person name="Doddapaneni H."/>
            <person name="Downs B."/>
            <person name="Dugan-Rocha S."/>
            <person name="Elkadiri S."/>
            <person name="Gnanaolivu R.D."/>
            <person name="Hernandez B."/>
            <person name="Javaid M."/>
            <person name="Jayaseelan J.C."/>
            <person name="Lee S."/>
            <person name="Li M."/>
            <person name="Ming W."/>
            <person name="Munidasa M."/>
            <person name="Muniz J."/>
            <person name="Nguyen L."/>
            <person name="Ongeri F."/>
            <person name="Osuji N."/>
            <person name="Pu L.-L."/>
            <person name="Puazo M."/>
            <person name="Qu C."/>
            <person name="Quiroz J."/>
            <person name="Raj R."/>
            <person name="Weissenberger G."/>
            <person name="Xin Y."/>
            <person name="Zou X."/>
            <person name="Han Y."/>
            <person name="Richards S."/>
            <person name="Worley K."/>
            <person name="Muzny D."/>
            <person name="Gibbs R."/>
        </authorList>
    </citation>
    <scope>NUCLEOTIDE SEQUENCE</scope>
    <source>
        <strain evidence="1">Sampled in the wild</strain>
    </source>
</reference>
<organism evidence="1 2">
    <name type="scientific">Ladona fulva</name>
    <name type="common">Scarce chaser dragonfly</name>
    <name type="synonym">Libellula fulva</name>
    <dbReference type="NCBI Taxonomy" id="123851"/>
    <lineage>
        <taxon>Eukaryota</taxon>
        <taxon>Metazoa</taxon>
        <taxon>Ecdysozoa</taxon>
        <taxon>Arthropoda</taxon>
        <taxon>Hexapoda</taxon>
        <taxon>Insecta</taxon>
        <taxon>Pterygota</taxon>
        <taxon>Palaeoptera</taxon>
        <taxon>Odonata</taxon>
        <taxon>Epiprocta</taxon>
        <taxon>Anisoptera</taxon>
        <taxon>Libelluloidea</taxon>
        <taxon>Libellulidae</taxon>
        <taxon>Ladona</taxon>
    </lineage>
</organism>
<name>A0A8K0JVT4_LADFU</name>
<sequence length="68" mass="7472">MNGSPRIDPLQLLKCLSVLLAPDGGIKSKEEVSRLASTDVGVCLHNISSYPLKYFFKTYVILMTSTPN</sequence>
<protein>
    <submittedName>
        <fullName evidence="1">Uncharacterized protein</fullName>
    </submittedName>
</protein>
<proteinExistence type="predicted"/>
<dbReference type="Proteomes" id="UP000792457">
    <property type="component" value="Unassembled WGS sequence"/>
</dbReference>
<dbReference type="OrthoDB" id="2138378at2759"/>
<accession>A0A8K0JVT4</accession>
<evidence type="ECO:0000313" key="2">
    <source>
        <dbReference type="Proteomes" id="UP000792457"/>
    </source>
</evidence>
<dbReference type="EMBL" id="KZ308156">
    <property type="protein sequence ID" value="KAG8223254.1"/>
    <property type="molecule type" value="Genomic_DNA"/>
</dbReference>
<dbReference type="AlphaFoldDB" id="A0A8K0JVT4"/>
<gene>
    <name evidence="1" type="ORF">J437_LFUL001530</name>
</gene>
<evidence type="ECO:0000313" key="1">
    <source>
        <dbReference type="EMBL" id="KAG8223254.1"/>
    </source>
</evidence>
<keyword evidence="2" id="KW-1185">Reference proteome</keyword>
<comment type="caution">
    <text evidence="1">The sequence shown here is derived from an EMBL/GenBank/DDBJ whole genome shotgun (WGS) entry which is preliminary data.</text>
</comment>